<dbReference type="PANTHER" id="PTHR18895">
    <property type="entry name" value="HEMK METHYLTRANSFERASE"/>
    <property type="match status" value="1"/>
</dbReference>
<dbReference type="Gene3D" id="1.10.8.10">
    <property type="entry name" value="DNA helicase RuvA subunit, C-terminal domain"/>
    <property type="match status" value="1"/>
</dbReference>
<dbReference type="GO" id="GO:0102559">
    <property type="term" value="F:peptide chain release factor N(5)-glutamine methyltransferase activity"/>
    <property type="evidence" value="ECO:0007669"/>
    <property type="project" value="UniProtKB-EC"/>
</dbReference>
<dbReference type="NCBIfam" id="TIGR00536">
    <property type="entry name" value="hemK_fam"/>
    <property type="match status" value="1"/>
</dbReference>
<dbReference type="Gene3D" id="3.40.50.150">
    <property type="entry name" value="Vaccinia Virus protein VP39"/>
    <property type="match status" value="1"/>
</dbReference>
<keyword evidence="2 8" id="KW-0489">Methyltransferase</keyword>
<dbReference type="InterPro" id="IPR050320">
    <property type="entry name" value="N5-glutamine_MTase"/>
</dbReference>
<evidence type="ECO:0000256" key="3">
    <source>
        <dbReference type="ARBA" id="ARBA00022679"/>
    </source>
</evidence>
<dbReference type="SUPFAM" id="SSF53335">
    <property type="entry name" value="S-adenosyl-L-methionine-dependent methyltransferases"/>
    <property type="match status" value="1"/>
</dbReference>
<dbReference type="GO" id="GO:0032259">
    <property type="term" value="P:methylation"/>
    <property type="evidence" value="ECO:0007669"/>
    <property type="project" value="UniProtKB-KW"/>
</dbReference>
<proteinExistence type="predicted"/>
<name>A0A660SGA6_UNCT6</name>
<feature type="domain" description="Methyltransferase small" evidence="6">
    <location>
        <begin position="81"/>
        <end position="169"/>
    </location>
</feature>
<comment type="caution">
    <text evidence="8">The sequence shown here is derived from an EMBL/GenBank/DDBJ whole genome shotgun (WGS) entry which is preliminary data.</text>
</comment>
<dbReference type="EC" id="2.1.1.297" evidence="1"/>
<evidence type="ECO:0000259" key="7">
    <source>
        <dbReference type="Pfam" id="PF17827"/>
    </source>
</evidence>
<evidence type="ECO:0000259" key="6">
    <source>
        <dbReference type="Pfam" id="PF05175"/>
    </source>
</evidence>
<dbReference type="InterPro" id="IPR004556">
    <property type="entry name" value="HemK-like"/>
</dbReference>
<dbReference type="AlphaFoldDB" id="A0A660SGA6"/>
<evidence type="ECO:0000256" key="5">
    <source>
        <dbReference type="ARBA" id="ARBA00048391"/>
    </source>
</evidence>
<gene>
    <name evidence="8" type="primary">prmC</name>
    <name evidence="8" type="ORF">DRP43_04010</name>
</gene>
<dbReference type="NCBIfam" id="TIGR03534">
    <property type="entry name" value="RF_mod_PrmC"/>
    <property type="match status" value="1"/>
</dbReference>
<dbReference type="PANTHER" id="PTHR18895:SF74">
    <property type="entry name" value="MTRF1L RELEASE FACTOR GLUTAMINE METHYLTRANSFERASE"/>
    <property type="match status" value="1"/>
</dbReference>
<dbReference type="InterPro" id="IPR007848">
    <property type="entry name" value="Small_mtfrase_dom"/>
</dbReference>
<evidence type="ECO:0000313" key="8">
    <source>
        <dbReference type="EMBL" id="RKX69824.1"/>
    </source>
</evidence>
<sequence length="251" mass="28794">MLLAEILDLKRLDLYLKFDKLVSENELCKYRNLVKERIKGVPIQYLINRAEFFGLSFNINDKVLIPRPETEFIVEKSIDFLKVRKGGILIDIGTGCGAIGIASSYYVDDVEVIFSDISKDAMEITKENAERLLGVDRKYSFNTGNLFEGIKVKGDIVTANLPYLNREQMENLQLEVTYEPGFALEGGEDGLDIIKTFIDSIGDYINKRGKVMIEFDDSGKEMLESYINEKGLENTFYKDYNNLYRYCVINF</sequence>
<feature type="domain" description="Release factor glutamine methyltransferase N-terminal" evidence="7">
    <location>
        <begin position="1"/>
        <end position="47"/>
    </location>
</feature>
<dbReference type="EMBL" id="QNBD01000168">
    <property type="protein sequence ID" value="RKX69824.1"/>
    <property type="molecule type" value="Genomic_DNA"/>
</dbReference>
<protein>
    <recommendedName>
        <fullName evidence="1">peptide chain release factor N(5)-glutamine methyltransferase</fullName>
        <ecNumber evidence="1">2.1.1.297</ecNumber>
    </recommendedName>
</protein>
<dbReference type="Pfam" id="PF05175">
    <property type="entry name" value="MTS"/>
    <property type="match status" value="1"/>
</dbReference>
<evidence type="ECO:0000313" key="9">
    <source>
        <dbReference type="Proteomes" id="UP000271125"/>
    </source>
</evidence>
<organism evidence="8 9">
    <name type="scientific">candidate division TA06 bacterium</name>
    <dbReference type="NCBI Taxonomy" id="2250710"/>
    <lineage>
        <taxon>Bacteria</taxon>
        <taxon>Bacteria division TA06</taxon>
    </lineage>
</organism>
<dbReference type="InterPro" id="IPR019874">
    <property type="entry name" value="RF_methyltr_PrmC"/>
</dbReference>
<dbReference type="Proteomes" id="UP000271125">
    <property type="component" value="Unassembled WGS sequence"/>
</dbReference>
<keyword evidence="3 8" id="KW-0808">Transferase</keyword>
<comment type="catalytic activity">
    <reaction evidence="5">
        <text>L-glutaminyl-[peptide chain release factor] + S-adenosyl-L-methionine = N(5)-methyl-L-glutaminyl-[peptide chain release factor] + S-adenosyl-L-homocysteine + H(+)</text>
        <dbReference type="Rhea" id="RHEA:42896"/>
        <dbReference type="Rhea" id="RHEA-COMP:10271"/>
        <dbReference type="Rhea" id="RHEA-COMP:10272"/>
        <dbReference type="ChEBI" id="CHEBI:15378"/>
        <dbReference type="ChEBI" id="CHEBI:30011"/>
        <dbReference type="ChEBI" id="CHEBI:57856"/>
        <dbReference type="ChEBI" id="CHEBI:59789"/>
        <dbReference type="ChEBI" id="CHEBI:61891"/>
        <dbReference type="EC" id="2.1.1.297"/>
    </reaction>
</comment>
<accession>A0A660SGA6</accession>
<reference evidence="8 9" key="1">
    <citation type="submission" date="2018-06" db="EMBL/GenBank/DDBJ databases">
        <title>Extensive metabolic versatility and redundancy in microbially diverse, dynamic hydrothermal sediments.</title>
        <authorList>
            <person name="Dombrowski N."/>
            <person name="Teske A."/>
            <person name="Baker B.J."/>
        </authorList>
    </citation>
    <scope>NUCLEOTIDE SEQUENCE [LARGE SCALE GENOMIC DNA]</scope>
    <source>
        <strain evidence="8">B10_G13</strain>
    </source>
</reference>
<dbReference type="InterPro" id="IPR040758">
    <property type="entry name" value="PrmC_N"/>
</dbReference>
<keyword evidence="4" id="KW-0949">S-adenosyl-L-methionine</keyword>
<evidence type="ECO:0000256" key="4">
    <source>
        <dbReference type="ARBA" id="ARBA00022691"/>
    </source>
</evidence>
<evidence type="ECO:0000256" key="1">
    <source>
        <dbReference type="ARBA" id="ARBA00012771"/>
    </source>
</evidence>
<evidence type="ECO:0000256" key="2">
    <source>
        <dbReference type="ARBA" id="ARBA00022603"/>
    </source>
</evidence>
<dbReference type="InterPro" id="IPR029063">
    <property type="entry name" value="SAM-dependent_MTases_sf"/>
</dbReference>
<dbReference type="Pfam" id="PF17827">
    <property type="entry name" value="PrmC_N"/>
    <property type="match status" value="1"/>
</dbReference>